<feature type="chain" id="PRO_5045101178" evidence="1">
    <location>
        <begin position="22"/>
        <end position="436"/>
    </location>
</feature>
<feature type="signal peptide" evidence="1">
    <location>
        <begin position="1"/>
        <end position="21"/>
    </location>
</feature>
<name>A0ABV6HZP2_9RHOB</name>
<protein>
    <submittedName>
        <fullName evidence="2">Uncharacterized protein</fullName>
    </submittedName>
</protein>
<accession>A0ABV6HZP2</accession>
<evidence type="ECO:0000313" key="2">
    <source>
        <dbReference type="EMBL" id="MFC0339164.1"/>
    </source>
</evidence>
<comment type="caution">
    <text evidence="2">The sequence shown here is derived from an EMBL/GenBank/DDBJ whole genome shotgun (WGS) entry which is preliminary data.</text>
</comment>
<proteinExistence type="predicted"/>
<keyword evidence="3" id="KW-1185">Reference proteome</keyword>
<organism evidence="2 3">
    <name type="scientific">Paracoccus niistensis</name>
    <dbReference type="NCBI Taxonomy" id="632935"/>
    <lineage>
        <taxon>Bacteria</taxon>
        <taxon>Pseudomonadati</taxon>
        <taxon>Pseudomonadota</taxon>
        <taxon>Alphaproteobacteria</taxon>
        <taxon>Rhodobacterales</taxon>
        <taxon>Paracoccaceae</taxon>
        <taxon>Paracoccus</taxon>
    </lineage>
</organism>
<reference evidence="2 3" key="1">
    <citation type="submission" date="2024-09" db="EMBL/GenBank/DDBJ databases">
        <authorList>
            <person name="Sun Q."/>
            <person name="Mori K."/>
        </authorList>
    </citation>
    <scope>NUCLEOTIDE SEQUENCE [LARGE SCALE GENOMIC DNA]</scope>
    <source>
        <strain evidence="2 3">KCTC 22789</strain>
    </source>
</reference>
<sequence length="436" mass="48737">MKASAILAAAAIVLAPSLANADLFSPEDTIRDIISKFQAALEAVVRTAGSEARVTGTHYYQLSTAIIDNLETTYADSLDLTFKQISAERQKTFTQAEDFIQDLVDNVPFDELQRSADIAREVIATAIPWSDAPLVMNYSPKFVSPRESDDLVVTIWGSRLHGDGYKGHHLLINGHEITANMTQNGALSFVVPRKQLPFSQRSAQFLQATLRITQEPGGLNPWAEDDKTDFNLLFTVLPESLGTLEVRRVIEVRDREVVKFKSKTIAAETHRGGWVETRECVHAPEGYRYDLSTLEMKKDRHAAYKDNDTSPGTNVASWNINLSTPLQICFSVVASVGCKECGGWTEGHIEVDQVRETSRREVINEQPIPIRWGQDMHIDLDRNATSQIATLKMFDDISRVVSLTQRSEPVFLVIDPDLDNEIVFVRPALPWRDGVN</sequence>
<dbReference type="Proteomes" id="UP001589799">
    <property type="component" value="Unassembled WGS sequence"/>
</dbReference>
<evidence type="ECO:0000313" key="3">
    <source>
        <dbReference type="Proteomes" id="UP001589799"/>
    </source>
</evidence>
<evidence type="ECO:0000256" key="1">
    <source>
        <dbReference type="SAM" id="SignalP"/>
    </source>
</evidence>
<keyword evidence="1" id="KW-0732">Signal</keyword>
<dbReference type="EMBL" id="JBHLWE010000002">
    <property type="protein sequence ID" value="MFC0339164.1"/>
    <property type="molecule type" value="Genomic_DNA"/>
</dbReference>
<gene>
    <name evidence="2" type="ORF">ACFFII_00065</name>
</gene>